<proteinExistence type="predicted"/>
<organism evidence="1 2">
    <name type="scientific">Zalaria obscura</name>
    <dbReference type="NCBI Taxonomy" id="2024903"/>
    <lineage>
        <taxon>Eukaryota</taxon>
        <taxon>Fungi</taxon>
        <taxon>Dikarya</taxon>
        <taxon>Ascomycota</taxon>
        <taxon>Pezizomycotina</taxon>
        <taxon>Dothideomycetes</taxon>
        <taxon>Dothideomycetidae</taxon>
        <taxon>Dothideales</taxon>
        <taxon>Zalariaceae</taxon>
        <taxon>Zalaria</taxon>
    </lineage>
</organism>
<dbReference type="EMBL" id="JAMKPW020000038">
    <property type="protein sequence ID" value="KAK8200644.1"/>
    <property type="molecule type" value="Genomic_DNA"/>
</dbReference>
<accession>A0ACC3S9Q3</accession>
<keyword evidence="2" id="KW-1185">Reference proteome</keyword>
<name>A0ACC3S9Q3_9PEZI</name>
<comment type="caution">
    <text evidence="1">The sequence shown here is derived from an EMBL/GenBank/DDBJ whole genome shotgun (WGS) entry which is preliminary data.</text>
</comment>
<sequence length="379" mass="42037">MPEEPPSPSTNLSTTPGRAESIKSQADRKMFSTASSIRGMTTRGNSIRSLTNRAMKRREVRTDRPSMDMKRSANLSLPEETVRTSFSDIYRELEKTSGSNENNNLTVPDPNVETRSTDSTYTTAQSSPVMTPAVTATTHPLSRENDLITTLPQEKIPNHRPVSSITVKTSPSKGSLRPRSPTIGPSIVNRLPATPPLPPTWDKNHDRAICILDVRDYSLSQCIKKLRRAFPELTGTQLTPVMIDKRLRQLDQDIEINYWRIGLKDLWENDNASGNTSDALRSGASDTTHHSRKGKENRTPRRSNRDTTMSISDILNEGRIQVGNSNSNSSVPRLPRVVENSPMHLRMPLAQEDGGSSPAHTPTHRPARAANSIGYPAFN</sequence>
<protein>
    <submittedName>
        <fullName evidence="1">Uncharacterized protein</fullName>
    </submittedName>
</protein>
<evidence type="ECO:0000313" key="1">
    <source>
        <dbReference type="EMBL" id="KAK8200644.1"/>
    </source>
</evidence>
<gene>
    <name evidence="1" type="ORF">M8818_005959</name>
</gene>
<evidence type="ECO:0000313" key="2">
    <source>
        <dbReference type="Proteomes" id="UP001320706"/>
    </source>
</evidence>
<dbReference type="Proteomes" id="UP001320706">
    <property type="component" value="Unassembled WGS sequence"/>
</dbReference>
<reference evidence="1" key="1">
    <citation type="submission" date="2024-02" db="EMBL/GenBank/DDBJ databases">
        <title>Metagenome Assembled Genome of Zalaria obscura JY119.</title>
        <authorList>
            <person name="Vighnesh L."/>
            <person name="Jagadeeshwari U."/>
            <person name="Venkata Ramana C."/>
            <person name="Sasikala C."/>
        </authorList>
    </citation>
    <scope>NUCLEOTIDE SEQUENCE</scope>
    <source>
        <strain evidence="1">JY119</strain>
    </source>
</reference>